<evidence type="ECO:0000313" key="1">
    <source>
        <dbReference type="EMBL" id="CEJ92764.1"/>
    </source>
</evidence>
<dbReference type="AlphaFoldDB" id="A0A0A1TDD4"/>
<reference evidence="1 2" key="1">
    <citation type="journal article" date="2015" name="Genome Announc.">
        <title>Draft Genome Sequence and Gene Annotation of the Entomopathogenic Fungus Verticillium hemipterigenum.</title>
        <authorList>
            <person name="Horn F."/>
            <person name="Habel A."/>
            <person name="Scharf D.H."/>
            <person name="Dworschak J."/>
            <person name="Brakhage A.A."/>
            <person name="Guthke R."/>
            <person name="Hertweck C."/>
            <person name="Linde J."/>
        </authorList>
    </citation>
    <scope>NUCLEOTIDE SEQUENCE [LARGE SCALE GENOMIC DNA]</scope>
</reference>
<keyword evidence="2" id="KW-1185">Reference proteome</keyword>
<dbReference type="Proteomes" id="UP000039046">
    <property type="component" value="Unassembled WGS sequence"/>
</dbReference>
<name>A0A0A1TDD4_9HYPO</name>
<proteinExistence type="predicted"/>
<accession>A0A0A1TDD4</accession>
<dbReference type="HOGENOM" id="CLU_049634_0_0_1"/>
<evidence type="ECO:0000313" key="2">
    <source>
        <dbReference type="Proteomes" id="UP000039046"/>
    </source>
</evidence>
<gene>
    <name evidence="1" type="ORF">VHEMI08394</name>
</gene>
<organism evidence="1 2">
    <name type="scientific">[Torrubiella] hemipterigena</name>
    <dbReference type="NCBI Taxonomy" id="1531966"/>
    <lineage>
        <taxon>Eukaryota</taxon>
        <taxon>Fungi</taxon>
        <taxon>Dikarya</taxon>
        <taxon>Ascomycota</taxon>
        <taxon>Pezizomycotina</taxon>
        <taxon>Sordariomycetes</taxon>
        <taxon>Hypocreomycetidae</taxon>
        <taxon>Hypocreales</taxon>
        <taxon>Clavicipitaceae</taxon>
        <taxon>Clavicipitaceae incertae sedis</taxon>
        <taxon>'Torrubiella' clade</taxon>
    </lineage>
</organism>
<protein>
    <submittedName>
        <fullName evidence="1">Uncharacterized protein</fullName>
    </submittedName>
</protein>
<dbReference type="EMBL" id="CDHN01000005">
    <property type="protein sequence ID" value="CEJ92764.1"/>
    <property type="molecule type" value="Genomic_DNA"/>
</dbReference>
<sequence length="326" mass="37142">MDPALESLATAGYYILRHSSNRRESSDYRTVLNKEWARRNKPIANLVVHTGVGPDGVVYANFDEGFLPLYHDDTLRMSEPCEDANVRQWRFETEADCENWFHAEVSNIVMAAWTAYPTVMQLSQSKPPTAGPIPETADIVYSTKIGNTKHILAVGEIKKSVIDRGAWQSGQLPVGGEQQRLSQELRQYARRYQCPQVFCFDGETLLVLQFRVATLDAIDEANCRVDCWVIPVRNSTTTLRYALYRLLTQGWRRCQGVMAEEITVDGITSAYREFYNGRPIWRVDGANTALHPHGYERSVDASTGAFKWRLSPYPDIFETLPLWHSQ</sequence>